<feature type="domain" description="EGF-like" evidence="4">
    <location>
        <begin position="101"/>
        <end position="137"/>
    </location>
</feature>
<feature type="domain" description="EGF-like" evidence="4">
    <location>
        <begin position="1"/>
        <end position="19"/>
    </location>
</feature>
<dbReference type="InterPro" id="IPR013320">
    <property type="entry name" value="ConA-like_dom_sf"/>
</dbReference>
<evidence type="ECO:0000256" key="2">
    <source>
        <dbReference type="PROSITE-ProRule" id="PRU00076"/>
    </source>
</evidence>
<sequence length="277" mass="30749">MDGTQFCNCPTGRYGDRCQLLETDNIIESVEFNGETSYIVLPKSKTLRNFSLKMEIVPRSTNDQLLAYQASDYNPKRSNYLAFAIRRGKFVYFYSSADDCSVRCTPDICGDHGDCEIINGTHIACSCRDYYDGPNCEIFKPIEHAAKFDGKAFIVFSIDDFPHLTSEHEESLSLRFKTSASSGLIFWQGQPFGTPLKGDDYLSIGLSDGHLVFSYELGGGASHLISAEVVNDDKEHQLQIWRKGREGKLIIDDGAPIIGSSFGIVAMLNVDGDVYIG</sequence>
<keyword evidence="1 2" id="KW-1015">Disulfide bond</keyword>
<keyword evidence="2" id="KW-0245">EGF-like domain</keyword>
<feature type="disulfide bond" evidence="2">
    <location>
        <begin position="9"/>
        <end position="18"/>
    </location>
</feature>
<evidence type="ECO:0000259" key="3">
    <source>
        <dbReference type="PROSITE" id="PS50025"/>
    </source>
</evidence>
<dbReference type="InterPro" id="IPR000742">
    <property type="entry name" value="EGF"/>
</dbReference>
<proteinExistence type="predicted"/>
<feature type="disulfide bond" evidence="2">
    <location>
        <begin position="127"/>
        <end position="136"/>
    </location>
</feature>
<organism evidence="5">
    <name type="scientific">Brugia malayi</name>
    <name type="common">Filarial nematode worm</name>
    <dbReference type="NCBI Taxonomy" id="6279"/>
    <lineage>
        <taxon>Eukaryota</taxon>
        <taxon>Metazoa</taxon>
        <taxon>Ecdysozoa</taxon>
        <taxon>Nematoda</taxon>
        <taxon>Chromadorea</taxon>
        <taxon>Rhabditida</taxon>
        <taxon>Spirurina</taxon>
        <taxon>Spiruromorpha</taxon>
        <taxon>Filarioidea</taxon>
        <taxon>Onchocercidae</taxon>
        <taxon>Brugia</taxon>
    </lineage>
</organism>
<dbReference type="AlphaFoldDB" id="A0A1I9GCA0"/>
<dbReference type="EMBL" id="LN855377">
    <property type="protein sequence ID" value="CRZ22024.1"/>
    <property type="molecule type" value="Genomic_DNA"/>
</dbReference>
<accession>A0A1I9GCA0</accession>
<protein>
    <submittedName>
        <fullName evidence="5">Bm7348</fullName>
    </submittedName>
</protein>
<dbReference type="PROSITE" id="PS50025">
    <property type="entry name" value="LAM_G_DOMAIN"/>
    <property type="match status" value="1"/>
</dbReference>
<gene>
    <name evidence="5" type="primary">Bm7348</name>
    <name evidence="5" type="ORF">BM_Bm7348</name>
</gene>
<dbReference type="OMA" id="TSEHEEN"/>
<dbReference type="Pfam" id="PF00054">
    <property type="entry name" value="Laminin_G_1"/>
    <property type="match status" value="1"/>
</dbReference>
<name>A0A1I9GCA0_BRUMA</name>
<dbReference type="PANTHER" id="PTHR15036:SF85">
    <property type="entry name" value="SP2353, ISOFORM A"/>
    <property type="match status" value="1"/>
</dbReference>
<evidence type="ECO:0000256" key="1">
    <source>
        <dbReference type="ARBA" id="ARBA00023157"/>
    </source>
</evidence>
<dbReference type="SUPFAM" id="SSF49899">
    <property type="entry name" value="Concanavalin A-like lectins/glucanases"/>
    <property type="match status" value="2"/>
</dbReference>
<reference evidence="5" key="2">
    <citation type="submission" date="2012-12" db="EMBL/GenBank/DDBJ databases">
        <authorList>
            <consortium name="WormBase Consortium"/>
            <person name="Ghedin E."/>
            <person name="Paulini M."/>
        </authorList>
    </citation>
    <scope>NUCLEOTIDE SEQUENCE</scope>
    <source>
        <strain evidence="5">FR3</strain>
    </source>
</reference>
<feature type="domain" description="Laminin G" evidence="3">
    <location>
        <begin position="143"/>
        <end position="277"/>
    </location>
</feature>
<dbReference type="CDD" id="cd00110">
    <property type="entry name" value="LamG"/>
    <property type="match status" value="1"/>
</dbReference>
<dbReference type="Gene3D" id="2.60.120.200">
    <property type="match status" value="2"/>
</dbReference>
<dbReference type="InterPro" id="IPR050372">
    <property type="entry name" value="Neurexin-related_CASP"/>
</dbReference>
<dbReference type="InterPro" id="IPR001791">
    <property type="entry name" value="Laminin_G"/>
</dbReference>
<reference evidence="5" key="1">
    <citation type="journal article" date="2007" name="Science">
        <title>Draft genome of the filarial nematode parasite Brugia malayi.</title>
        <authorList>
            <person name="Ghedin E."/>
            <person name="Wang S."/>
            <person name="Spiro D."/>
            <person name="Caler E."/>
            <person name="Zhao Q."/>
            <person name="Crabtree J."/>
            <person name="Allen J.E."/>
            <person name="Delcher A.L."/>
            <person name="Guiliano D.B."/>
            <person name="Miranda-Saavedra D."/>
            <person name="Angiuoli S.V."/>
            <person name="Creasy T."/>
            <person name="Amedeo P."/>
            <person name="Haas B."/>
            <person name="El-Sayed N.M."/>
            <person name="Wortman J.R."/>
            <person name="Feldblyum T."/>
            <person name="Tallon L."/>
            <person name="Schatz M."/>
            <person name="Shumway M."/>
            <person name="Koo H."/>
            <person name="Salzberg S.L."/>
            <person name="Schobel S."/>
            <person name="Pertea M."/>
            <person name="Pop M."/>
            <person name="White O."/>
            <person name="Barton G.J."/>
            <person name="Carlow C.K."/>
            <person name="Crawford M.J."/>
            <person name="Daub J."/>
            <person name="Dimmic M.W."/>
            <person name="Estes C.F."/>
            <person name="Foster J.M."/>
            <person name="Ganatra M."/>
            <person name="Gregory W.F."/>
            <person name="Johnson N.M."/>
            <person name="Jin J."/>
            <person name="Komuniecki R."/>
            <person name="Korf I."/>
            <person name="Kumar S."/>
            <person name="Laney S."/>
            <person name="Li B.W."/>
            <person name="Li W."/>
            <person name="Lindblom T.H."/>
            <person name="Lustigman S."/>
            <person name="Ma D."/>
            <person name="Maina C.V."/>
            <person name="Martin D.M."/>
            <person name="McCarter J.P."/>
            <person name="McReynolds L."/>
            <person name="Mitreva M."/>
            <person name="Nutman T.B."/>
            <person name="Parkinson J."/>
            <person name="Peregrin-Alvarez J.M."/>
            <person name="Poole C."/>
            <person name="Ren Q."/>
            <person name="Saunders L."/>
            <person name="Sluder A.E."/>
            <person name="Smith K."/>
            <person name="Stanke M."/>
            <person name="Unnasch T.R."/>
            <person name="Ware J."/>
            <person name="Wei A.D."/>
            <person name="Weil G."/>
            <person name="Williams D.J."/>
            <person name="Zhang Y."/>
            <person name="Williams S.A."/>
            <person name="Fraser-Liggett C."/>
            <person name="Slatko B."/>
            <person name="Blaxter M.L."/>
            <person name="Scott A.L."/>
        </authorList>
    </citation>
    <scope>NUCLEOTIDE SEQUENCE</scope>
    <source>
        <strain evidence="5">FR3</strain>
    </source>
</reference>
<comment type="caution">
    <text evidence="2">Lacks conserved residue(s) required for the propagation of feature annotation.</text>
</comment>
<dbReference type="SMART" id="SM00282">
    <property type="entry name" value="LamG"/>
    <property type="match status" value="1"/>
</dbReference>
<dbReference type="PANTHER" id="PTHR15036">
    <property type="entry name" value="PIKACHURIN-LIKE PROTEIN"/>
    <property type="match status" value="1"/>
</dbReference>
<evidence type="ECO:0000313" key="5">
    <source>
        <dbReference type="EMBL" id="CRZ22024.1"/>
    </source>
</evidence>
<dbReference type="PROSITE" id="PS50026">
    <property type="entry name" value="EGF_3"/>
    <property type="match status" value="2"/>
</dbReference>
<dbReference type="GO" id="GO:0016020">
    <property type="term" value="C:membrane"/>
    <property type="evidence" value="ECO:0007669"/>
    <property type="project" value="UniProtKB-SubCell"/>
</dbReference>
<dbReference type="PROSITE" id="PS00022">
    <property type="entry name" value="EGF_1"/>
    <property type="match status" value="2"/>
</dbReference>
<evidence type="ECO:0000259" key="4">
    <source>
        <dbReference type="PROSITE" id="PS50026"/>
    </source>
</evidence>